<feature type="compositionally biased region" description="Basic and acidic residues" evidence="6">
    <location>
        <begin position="317"/>
        <end position="327"/>
    </location>
</feature>
<evidence type="ECO:0000259" key="7">
    <source>
        <dbReference type="PROSITE" id="PS50114"/>
    </source>
</evidence>
<dbReference type="STRING" id="3076.A0A2P6U169"/>
<feature type="compositionally biased region" description="Low complexity" evidence="6">
    <location>
        <begin position="123"/>
        <end position="140"/>
    </location>
</feature>
<dbReference type="GO" id="GO:0043565">
    <property type="term" value="F:sequence-specific DNA binding"/>
    <property type="evidence" value="ECO:0007669"/>
    <property type="project" value="InterPro"/>
</dbReference>
<dbReference type="PROSITE" id="PS50114">
    <property type="entry name" value="GATA_ZN_FINGER_2"/>
    <property type="match status" value="1"/>
</dbReference>
<evidence type="ECO:0000256" key="6">
    <source>
        <dbReference type="SAM" id="MobiDB-lite"/>
    </source>
</evidence>
<dbReference type="AlphaFoldDB" id="A0A2P6U169"/>
<proteinExistence type="inferred from homology"/>
<keyword evidence="2" id="KW-0479">Metal-binding</keyword>
<accession>A0A2P6U169</accession>
<dbReference type="InterPro" id="IPR013088">
    <property type="entry name" value="Znf_NHR/GATA"/>
</dbReference>
<keyword evidence="4" id="KW-0862">Zinc</keyword>
<dbReference type="CDD" id="cd00202">
    <property type="entry name" value="ZnF_GATA"/>
    <property type="match status" value="1"/>
</dbReference>
<dbReference type="Pfam" id="PF00320">
    <property type="entry name" value="GATA"/>
    <property type="match status" value="1"/>
</dbReference>
<dbReference type="OrthoDB" id="2162994at2759"/>
<feature type="domain" description="GATA-type" evidence="7">
    <location>
        <begin position="364"/>
        <end position="394"/>
    </location>
</feature>
<feature type="region of interest" description="Disordered" evidence="6">
    <location>
        <begin position="317"/>
        <end position="359"/>
    </location>
</feature>
<name>A0A2P6U169_CHLSO</name>
<dbReference type="EMBL" id="LHPG02000003">
    <property type="protein sequence ID" value="PRW60051.1"/>
    <property type="molecule type" value="Genomic_DNA"/>
</dbReference>
<evidence type="ECO:0000256" key="1">
    <source>
        <dbReference type="ARBA" id="ARBA00005694"/>
    </source>
</evidence>
<keyword evidence="9" id="KW-1185">Reference proteome</keyword>
<evidence type="ECO:0000313" key="8">
    <source>
        <dbReference type="EMBL" id="PRW60051.1"/>
    </source>
</evidence>
<dbReference type="InterPro" id="IPR000679">
    <property type="entry name" value="Znf_GATA"/>
</dbReference>
<comment type="similarity">
    <text evidence="1">Belongs to the type IV zinc-finger family. Class A subfamily.</text>
</comment>
<evidence type="ECO:0000256" key="2">
    <source>
        <dbReference type="ARBA" id="ARBA00022723"/>
    </source>
</evidence>
<dbReference type="Proteomes" id="UP000239899">
    <property type="component" value="Unassembled WGS sequence"/>
</dbReference>
<comment type="caution">
    <text evidence="8">The sequence shown here is derived from an EMBL/GenBank/DDBJ whole genome shotgun (WGS) entry which is preliminary data.</text>
</comment>
<evidence type="ECO:0000256" key="4">
    <source>
        <dbReference type="ARBA" id="ARBA00022833"/>
    </source>
</evidence>
<dbReference type="SMART" id="SM00401">
    <property type="entry name" value="ZnF_GATA"/>
    <property type="match status" value="1"/>
</dbReference>
<evidence type="ECO:0000313" key="9">
    <source>
        <dbReference type="Proteomes" id="UP000239899"/>
    </source>
</evidence>
<dbReference type="SUPFAM" id="SSF57716">
    <property type="entry name" value="Glucocorticoid receptor-like (DNA-binding domain)"/>
    <property type="match status" value="1"/>
</dbReference>
<dbReference type="GO" id="GO:0008270">
    <property type="term" value="F:zinc ion binding"/>
    <property type="evidence" value="ECO:0007669"/>
    <property type="project" value="UniProtKB-KW"/>
</dbReference>
<dbReference type="PANTHER" id="PTHR45658">
    <property type="entry name" value="GATA TRANSCRIPTION FACTOR"/>
    <property type="match status" value="1"/>
</dbReference>
<dbReference type="InterPro" id="IPR051140">
    <property type="entry name" value="GATA_TF"/>
</dbReference>
<feature type="region of interest" description="Disordered" evidence="6">
    <location>
        <begin position="108"/>
        <end position="142"/>
    </location>
</feature>
<organism evidence="8 9">
    <name type="scientific">Chlorella sorokiniana</name>
    <name type="common">Freshwater green alga</name>
    <dbReference type="NCBI Taxonomy" id="3076"/>
    <lineage>
        <taxon>Eukaryota</taxon>
        <taxon>Viridiplantae</taxon>
        <taxon>Chlorophyta</taxon>
        <taxon>core chlorophytes</taxon>
        <taxon>Trebouxiophyceae</taxon>
        <taxon>Chlorellales</taxon>
        <taxon>Chlorellaceae</taxon>
        <taxon>Chlorella clade</taxon>
        <taxon>Chlorella</taxon>
    </lineage>
</organism>
<evidence type="ECO:0000256" key="3">
    <source>
        <dbReference type="ARBA" id="ARBA00022771"/>
    </source>
</evidence>
<sequence length="436" mass="46333">MDSAAGGGGVAGLLPPLRQISLDVIQATVLGREKGLHRQPSERQNIFQDVFNELAGKDETAPLQSGQLYTLPSMQFLESMLSDFDRQANGGAMGGPLDIPVDAFDLPESFGQSAGLRPTPFDQQQQQQQQAQQQQQQQQALLMHQRAAMGYGGAPHRDSTGTASTGFSSFVPMGSAASAPVALGPLHNSGSLPLGAQRAHSGYAPGQMAPVVVAPSAAMDAHAQHYHLMALQQQQAAYQQQVAVQRHQQQRAAAAAALRGPAPPQPVQPRATPTRRQSHAYADFEYEEAEVTVQTSKSGRVRKVASFTGVKRRLDVAHTASESRDSRGSVGNGVDSGEVGSKGSKGGRKGPTGPRGKKGRRTVCLNCGCHQTPQWRCGPLGPRTLCNACGVRYKKDLPLNCWPIRDGMVLPPGAMLPPGFVVPPGITIHTQPGDFE</sequence>
<feature type="region of interest" description="Disordered" evidence="6">
    <location>
        <begin position="253"/>
        <end position="275"/>
    </location>
</feature>
<dbReference type="GO" id="GO:0006355">
    <property type="term" value="P:regulation of DNA-templated transcription"/>
    <property type="evidence" value="ECO:0007669"/>
    <property type="project" value="InterPro"/>
</dbReference>
<evidence type="ECO:0000256" key="5">
    <source>
        <dbReference type="PROSITE-ProRule" id="PRU00094"/>
    </source>
</evidence>
<keyword evidence="3 5" id="KW-0863">Zinc-finger</keyword>
<gene>
    <name evidence="8" type="ORF">C2E21_1794</name>
</gene>
<dbReference type="Gene3D" id="3.30.50.10">
    <property type="entry name" value="Erythroid Transcription Factor GATA-1, subunit A"/>
    <property type="match status" value="1"/>
</dbReference>
<reference evidence="8 9" key="1">
    <citation type="journal article" date="2018" name="Plant J.">
        <title>Genome sequences of Chlorella sorokiniana UTEX 1602 and Micractinium conductrix SAG 241.80: implications to maltose excretion by a green alga.</title>
        <authorList>
            <person name="Arriola M.B."/>
            <person name="Velmurugan N."/>
            <person name="Zhang Y."/>
            <person name="Plunkett M.H."/>
            <person name="Hondzo H."/>
            <person name="Barney B.M."/>
        </authorList>
    </citation>
    <scope>NUCLEOTIDE SEQUENCE [LARGE SCALE GENOMIC DNA]</scope>
    <source>
        <strain evidence="9">UTEX 1602</strain>
    </source>
</reference>
<protein>
    <submittedName>
        <fullName evidence="8">GATA transcription factor 12-like</fullName>
    </submittedName>
</protein>